<accession>A0AAD7XFU0</accession>
<dbReference type="InterPro" id="IPR011009">
    <property type="entry name" value="Kinase-like_dom_sf"/>
</dbReference>
<dbReference type="InterPro" id="IPR052402">
    <property type="entry name" value="ADCK_kinase"/>
</dbReference>
<dbReference type="PANTHER" id="PTHR45890:SF1">
    <property type="entry name" value="AARF DOMAIN CONTAINING KINASE 2"/>
    <property type="match status" value="1"/>
</dbReference>
<dbReference type="SUPFAM" id="SSF56112">
    <property type="entry name" value="Protein kinase-like (PK-like)"/>
    <property type="match status" value="1"/>
</dbReference>
<dbReference type="InterPro" id="IPR000719">
    <property type="entry name" value="Prot_kinase_dom"/>
</dbReference>
<dbReference type="EMBL" id="JAQMWT010000548">
    <property type="protein sequence ID" value="KAJ8599697.1"/>
    <property type="molecule type" value="Genomic_DNA"/>
</dbReference>
<keyword evidence="3" id="KW-1185">Reference proteome</keyword>
<dbReference type="InterPro" id="IPR004147">
    <property type="entry name" value="ABC1_dom"/>
</dbReference>
<dbReference type="PROSITE" id="PS50011">
    <property type="entry name" value="PROTEIN_KINASE_DOM"/>
    <property type="match status" value="1"/>
</dbReference>
<dbReference type="Proteomes" id="UP001230188">
    <property type="component" value="Unassembled WGS sequence"/>
</dbReference>
<sequence length="444" mass="48965">MARVSELAAMVAPLAAMASVLYALRMVGLASPSLEEWWWALALRMVESAGPTFIKLCQWAATRNDVFPAAMTRRFAKLHDSVAPHDLRHTSQALDVAFGEGWRERLDLGVEVLGSGCIAQVYRGKATDASGETRDVAVKVVHPNVRKVVEIDMSLLRWVGKRSRRCCRRSGISLDLRIEAYNLERLAALFKNDDTVCIPQPVWLCGAANTSQEVGDATTDKVTVVAAKRETRWSSRDVLVEEYVEGRPITSFVGAESASLLAKRGAMALLRMVLQHNFVHGDLHPGNLLVDSSHRIVLLDAGICIELPQRAHDNMVAMLRAMLEARGHDAARLMLASDAADRTRRERDAQNETNFVQGIAAMVDRARNQAFFESIAEYYGDICNLAIQNRVALDASFVSIALAVKIVEGLDRPPAFPKTPPPLSCYDDDDLSMSPDSDAFEFAF</sequence>
<name>A0AAD7XFU0_9STRA</name>
<evidence type="ECO:0000313" key="2">
    <source>
        <dbReference type="EMBL" id="KAJ8599697.1"/>
    </source>
</evidence>
<gene>
    <name evidence="2" type="ORF">CTAYLR_004763</name>
</gene>
<dbReference type="Gene3D" id="1.10.510.10">
    <property type="entry name" value="Transferase(Phosphotransferase) domain 1"/>
    <property type="match status" value="1"/>
</dbReference>
<dbReference type="GO" id="GO:0005524">
    <property type="term" value="F:ATP binding"/>
    <property type="evidence" value="ECO:0007669"/>
    <property type="project" value="InterPro"/>
</dbReference>
<comment type="caution">
    <text evidence="2">The sequence shown here is derived from an EMBL/GenBank/DDBJ whole genome shotgun (WGS) entry which is preliminary data.</text>
</comment>
<evidence type="ECO:0000259" key="1">
    <source>
        <dbReference type="PROSITE" id="PS50011"/>
    </source>
</evidence>
<protein>
    <recommendedName>
        <fullName evidence="1">Protein kinase domain-containing protein</fullName>
    </recommendedName>
</protein>
<reference evidence="2" key="1">
    <citation type="submission" date="2023-01" db="EMBL/GenBank/DDBJ databases">
        <title>Metagenome sequencing of chrysophaentin producing Chrysophaeum taylorii.</title>
        <authorList>
            <person name="Davison J."/>
            <person name="Bewley C."/>
        </authorList>
    </citation>
    <scope>NUCLEOTIDE SEQUENCE</scope>
    <source>
        <strain evidence="2">NIES-1699</strain>
    </source>
</reference>
<dbReference type="PANTHER" id="PTHR45890">
    <property type="entry name" value="AARF DOMAIN CONTAINING KINASE 2 (PREDICTED)"/>
    <property type="match status" value="1"/>
</dbReference>
<proteinExistence type="predicted"/>
<feature type="domain" description="Protein kinase" evidence="1">
    <location>
        <begin position="107"/>
        <end position="444"/>
    </location>
</feature>
<evidence type="ECO:0000313" key="3">
    <source>
        <dbReference type="Proteomes" id="UP001230188"/>
    </source>
</evidence>
<organism evidence="2 3">
    <name type="scientific">Chrysophaeum taylorii</name>
    <dbReference type="NCBI Taxonomy" id="2483200"/>
    <lineage>
        <taxon>Eukaryota</taxon>
        <taxon>Sar</taxon>
        <taxon>Stramenopiles</taxon>
        <taxon>Ochrophyta</taxon>
        <taxon>Pelagophyceae</taxon>
        <taxon>Pelagomonadales</taxon>
        <taxon>Pelagomonadaceae</taxon>
        <taxon>Chrysophaeum</taxon>
    </lineage>
</organism>
<dbReference type="Pfam" id="PF03109">
    <property type="entry name" value="ABC1"/>
    <property type="match status" value="2"/>
</dbReference>
<dbReference type="AlphaFoldDB" id="A0AAD7XFU0"/>
<dbReference type="GO" id="GO:0004672">
    <property type="term" value="F:protein kinase activity"/>
    <property type="evidence" value="ECO:0007669"/>
    <property type="project" value="InterPro"/>
</dbReference>